<comment type="pathway">
    <text evidence="10">Amino-acid biosynthesis; L-methionine biosynthesis via de novo pathway.</text>
</comment>
<dbReference type="EMBL" id="CP018099">
    <property type="protein sequence ID" value="APF20530.1"/>
    <property type="molecule type" value="Genomic_DNA"/>
</dbReference>
<dbReference type="Proteomes" id="UP000183868">
    <property type="component" value="Chromosome"/>
</dbReference>
<dbReference type="Pfam" id="PF02219">
    <property type="entry name" value="MTHFR"/>
    <property type="match status" value="1"/>
</dbReference>
<name>H1XYT6_CALAY</name>
<dbReference type="InterPro" id="IPR029041">
    <property type="entry name" value="FAD-linked_oxidoreductase-like"/>
</dbReference>
<evidence type="ECO:0000256" key="12">
    <source>
        <dbReference type="RuleBase" id="RU003862"/>
    </source>
</evidence>
<dbReference type="STRING" id="880073.Cabys_3785"/>
<dbReference type="Proteomes" id="UP000004671">
    <property type="component" value="Chromosome"/>
</dbReference>
<evidence type="ECO:0000313" key="14">
    <source>
        <dbReference type="EMBL" id="EHO40955.1"/>
    </source>
</evidence>
<sequence length="317" mass="36012">MKVIEHLARAKETLLSFEIIPPKRGGDIHSLLRVVDDISKYNPPFIDITSHAAEVKYEETPQGIKRKVKRKRPGTLGICALIQNKYNIDAVPHVLCNGFTREETEDFLIDLQYLEIENVLALRGEENSYQKPLVNGRSANRYAVDLVAQINNMNKGIYLEEELIDARPSNFCIGVAAYPEKHVSAPNLEFDIKQLKKKIEAGAEYVVTQMFYDNRYYFDFLDKCRAAGIDVPIIPGLKILTAKSQLTSIPANFHITLPSELTDPVLEAESDEDVLEIGVDWAYKQVSELIEKKAPAIHFYIMQNSKPIRMLMKKLGF</sequence>
<evidence type="ECO:0000313" key="16">
    <source>
        <dbReference type="Proteomes" id="UP000183868"/>
    </source>
</evidence>
<dbReference type="NCBIfam" id="TIGR00676">
    <property type="entry name" value="fadh2"/>
    <property type="match status" value="1"/>
</dbReference>
<evidence type="ECO:0000256" key="7">
    <source>
        <dbReference type="ARBA" id="ARBA00023002"/>
    </source>
</evidence>
<evidence type="ECO:0000256" key="10">
    <source>
        <dbReference type="ARBA" id="ARBA00034478"/>
    </source>
</evidence>
<dbReference type="Gene3D" id="3.20.20.220">
    <property type="match status" value="1"/>
</dbReference>
<dbReference type="RefSeq" id="WP_006928032.1">
    <property type="nucleotide sequence ID" value="NZ_CM001402.1"/>
</dbReference>
<reference evidence="14 15" key="1">
    <citation type="submission" date="2011-09" db="EMBL/GenBank/DDBJ databases">
        <title>The permanent draft genome of Caldithrix abyssi DSM 13497.</title>
        <authorList>
            <consortium name="US DOE Joint Genome Institute (JGI-PGF)"/>
            <person name="Lucas S."/>
            <person name="Han J."/>
            <person name="Lapidus A."/>
            <person name="Bruce D."/>
            <person name="Goodwin L."/>
            <person name="Pitluck S."/>
            <person name="Peters L."/>
            <person name="Kyrpides N."/>
            <person name="Mavromatis K."/>
            <person name="Ivanova N."/>
            <person name="Mikhailova N."/>
            <person name="Chertkov O."/>
            <person name="Detter J.C."/>
            <person name="Tapia R."/>
            <person name="Han C."/>
            <person name="Land M."/>
            <person name="Hauser L."/>
            <person name="Markowitz V."/>
            <person name="Cheng J.-F."/>
            <person name="Hugenholtz P."/>
            <person name="Woyke T."/>
            <person name="Wu D."/>
            <person name="Spring S."/>
            <person name="Brambilla E."/>
            <person name="Klenk H.-P."/>
            <person name="Eisen J.A."/>
        </authorList>
    </citation>
    <scope>NUCLEOTIDE SEQUENCE [LARGE SCALE GENOMIC DNA]</scope>
    <source>
        <strain evidence="14 15">DSM 13497</strain>
    </source>
</reference>
<dbReference type="EC" id="1.5.1.54" evidence="12"/>
<dbReference type="GO" id="GO:0035999">
    <property type="term" value="P:tetrahydrofolate interconversion"/>
    <property type="evidence" value="ECO:0007669"/>
    <property type="project" value="UniProtKB-UniPathway"/>
</dbReference>
<evidence type="ECO:0000256" key="3">
    <source>
        <dbReference type="ARBA" id="ARBA00006743"/>
    </source>
</evidence>
<dbReference type="GO" id="GO:0106312">
    <property type="term" value="F:methylenetetrahydrofolate reductase (NADH) activity"/>
    <property type="evidence" value="ECO:0007669"/>
    <property type="project" value="UniProtKB-EC"/>
</dbReference>
<proteinExistence type="inferred from homology"/>
<protein>
    <recommendedName>
        <fullName evidence="12">Methylenetetrahydrofolate reductase</fullName>
        <ecNumber evidence="12">1.5.1.54</ecNumber>
    </recommendedName>
</protein>
<dbReference type="InParanoid" id="H1XYT6"/>
<evidence type="ECO:0000256" key="5">
    <source>
        <dbReference type="ARBA" id="ARBA00022630"/>
    </source>
</evidence>
<evidence type="ECO:0000256" key="8">
    <source>
        <dbReference type="ARBA" id="ARBA00023027"/>
    </source>
</evidence>
<keyword evidence="8" id="KW-0520">NAD</keyword>
<dbReference type="PANTHER" id="PTHR45754:SF3">
    <property type="entry name" value="METHYLENETETRAHYDROFOLATE REDUCTASE (NADPH)"/>
    <property type="match status" value="1"/>
</dbReference>
<dbReference type="EMBL" id="CM001402">
    <property type="protein sequence ID" value="EHO40955.1"/>
    <property type="molecule type" value="Genomic_DNA"/>
</dbReference>
<evidence type="ECO:0000313" key="15">
    <source>
        <dbReference type="Proteomes" id="UP000004671"/>
    </source>
</evidence>
<dbReference type="AlphaFoldDB" id="H1XYT6"/>
<dbReference type="GO" id="GO:0071949">
    <property type="term" value="F:FAD binding"/>
    <property type="evidence" value="ECO:0007669"/>
    <property type="project" value="TreeGrafter"/>
</dbReference>
<evidence type="ECO:0000256" key="2">
    <source>
        <dbReference type="ARBA" id="ARBA00004777"/>
    </source>
</evidence>
<dbReference type="FunCoup" id="H1XYT6">
    <property type="interactions" value="315"/>
</dbReference>
<dbReference type="SUPFAM" id="SSF51730">
    <property type="entry name" value="FAD-linked oxidoreductase"/>
    <property type="match status" value="1"/>
</dbReference>
<evidence type="ECO:0000256" key="1">
    <source>
        <dbReference type="ARBA" id="ARBA00001974"/>
    </source>
</evidence>
<dbReference type="GO" id="GO:0009086">
    <property type="term" value="P:methionine biosynthetic process"/>
    <property type="evidence" value="ECO:0007669"/>
    <property type="project" value="UniProtKB-KW"/>
</dbReference>
<evidence type="ECO:0000256" key="6">
    <source>
        <dbReference type="ARBA" id="ARBA00022827"/>
    </source>
</evidence>
<comment type="cofactor">
    <cofactor evidence="1 12">
        <name>FAD</name>
        <dbReference type="ChEBI" id="CHEBI:57692"/>
    </cofactor>
</comment>
<comment type="pathway">
    <text evidence="2 12">One-carbon metabolism; tetrahydrofolate interconversion.</text>
</comment>
<dbReference type="CDD" id="cd00537">
    <property type="entry name" value="MTHFR"/>
    <property type="match status" value="1"/>
</dbReference>
<keyword evidence="7 12" id="KW-0560">Oxidoreductase</keyword>
<evidence type="ECO:0000256" key="4">
    <source>
        <dbReference type="ARBA" id="ARBA00022605"/>
    </source>
</evidence>
<dbReference type="eggNOG" id="COG0685">
    <property type="taxonomic scope" value="Bacteria"/>
</dbReference>
<dbReference type="InterPro" id="IPR003171">
    <property type="entry name" value="Mehydrof_redctse-like"/>
</dbReference>
<dbReference type="KEGG" id="caby:Cabys_3785"/>
<evidence type="ECO:0000313" key="13">
    <source>
        <dbReference type="EMBL" id="APF20530.1"/>
    </source>
</evidence>
<keyword evidence="15" id="KW-1185">Reference proteome</keyword>
<evidence type="ECO:0000256" key="9">
    <source>
        <dbReference type="ARBA" id="ARBA00023167"/>
    </source>
</evidence>
<dbReference type="OrthoDB" id="9812555at2"/>
<comment type="similarity">
    <text evidence="3 12">Belongs to the methylenetetrahydrofolate reductase family.</text>
</comment>
<dbReference type="PANTHER" id="PTHR45754">
    <property type="entry name" value="METHYLENETETRAHYDROFOLATE REDUCTASE"/>
    <property type="match status" value="1"/>
</dbReference>
<keyword evidence="5 12" id="KW-0285">Flavoprotein</keyword>
<dbReference type="HOGENOM" id="CLU_025841_0_2_0"/>
<keyword evidence="4" id="KW-0028">Amino-acid biosynthesis</keyword>
<organism evidence="14 15">
    <name type="scientific">Caldithrix abyssi DSM 13497</name>
    <dbReference type="NCBI Taxonomy" id="880073"/>
    <lineage>
        <taxon>Bacteria</taxon>
        <taxon>Pseudomonadati</taxon>
        <taxon>Calditrichota</taxon>
        <taxon>Calditrichia</taxon>
        <taxon>Calditrichales</taxon>
        <taxon>Calditrichaceae</taxon>
        <taxon>Caldithrix</taxon>
    </lineage>
</organism>
<dbReference type="UniPathway" id="UPA00193"/>
<dbReference type="PaxDb" id="880073-Calab_1331"/>
<evidence type="ECO:0000256" key="11">
    <source>
        <dbReference type="ARBA" id="ARBA00048628"/>
    </source>
</evidence>
<keyword evidence="6 12" id="KW-0274">FAD</keyword>
<keyword evidence="9" id="KW-0486">Methionine biosynthesis</keyword>
<reference evidence="13 16" key="2">
    <citation type="submission" date="2016-11" db="EMBL/GenBank/DDBJ databases">
        <title>Genomic analysis of Caldithrix abyssi and proposal of a novel bacterial phylum Caldithrichaeota.</title>
        <authorList>
            <person name="Kublanov I."/>
            <person name="Sigalova O."/>
            <person name="Gavrilov S."/>
            <person name="Lebedinsky A."/>
            <person name="Ivanova N."/>
            <person name="Daum C."/>
            <person name="Reddy T."/>
            <person name="Klenk H.P."/>
            <person name="Goker M."/>
            <person name="Reva O."/>
            <person name="Miroshnichenko M."/>
            <person name="Kyprides N."/>
            <person name="Woyke T."/>
            <person name="Gelfand M."/>
        </authorList>
    </citation>
    <scope>NUCLEOTIDE SEQUENCE [LARGE SCALE GENOMIC DNA]</scope>
    <source>
        <strain evidence="13 16">LF13</strain>
    </source>
</reference>
<comment type="catalytic activity">
    <reaction evidence="11">
        <text>(6S)-5-methyl-5,6,7,8-tetrahydrofolate + NAD(+) = (6R)-5,10-methylene-5,6,7,8-tetrahydrofolate + NADH + H(+)</text>
        <dbReference type="Rhea" id="RHEA:19821"/>
        <dbReference type="ChEBI" id="CHEBI:15378"/>
        <dbReference type="ChEBI" id="CHEBI:15636"/>
        <dbReference type="ChEBI" id="CHEBI:18608"/>
        <dbReference type="ChEBI" id="CHEBI:57540"/>
        <dbReference type="ChEBI" id="CHEBI:57945"/>
        <dbReference type="EC" id="1.5.1.54"/>
    </reaction>
    <physiologicalReaction direction="right-to-left" evidence="11">
        <dbReference type="Rhea" id="RHEA:19823"/>
    </physiologicalReaction>
</comment>
<dbReference type="GO" id="GO:0005829">
    <property type="term" value="C:cytosol"/>
    <property type="evidence" value="ECO:0007669"/>
    <property type="project" value="InterPro"/>
</dbReference>
<gene>
    <name evidence="13" type="ORF">Cabys_3785</name>
    <name evidence="14" type="ORF">Calab_1331</name>
</gene>
<dbReference type="InterPro" id="IPR004620">
    <property type="entry name" value="MTHF_reductase_bac"/>
</dbReference>
<accession>H1XYT6</accession>